<name>A0A451AW17_9GAMM</name>
<evidence type="ECO:0000313" key="1">
    <source>
        <dbReference type="EMBL" id="VFK65797.1"/>
    </source>
</evidence>
<organism evidence="2">
    <name type="scientific">Candidatus Kentrum sp. UNK</name>
    <dbReference type="NCBI Taxonomy" id="2126344"/>
    <lineage>
        <taxon>Bacteria</taxon>
        <taxon>Pseudomonadati</taxon>
        <taxon>Pseudomonadota</taxon>
        <taxon>Gammaproteobacteria</taxon>
        <taxon>Candidatus Kentrum</taxon>
    </lineage>
</organism>
<gene>
    <name evidence="1" type="ORF">BECKUNK1418G_GA0071005_107013</name>
    <name evidence="2" type="ORF">BECKUNK1418H_GA0071006_102513</name>
</gene>
<accession>A0A451AW17</accession>
<protein>
    <submittedName>
        <fullName evidence="2">Uncharacterized protein</fullName>
    </submittedName>
</protein>
<dbReference type="EMBL" id="CAADGD010000025">
    <property type="protein sequence ID" value="VFK70233.1"/>
    <property type="molecule type" value="Genomic_DNA"/>
</dbReference>
<sequence length="82" mass="9935">MDNLFISRPALRMDQVLTALYWRRIMVHWSEAKPRWNFLIVLSKIPRQLHTRQDMLALRAKIEEGWALISRPVFQNFYFSDT</sequence>
<reference evidence="2" key="1">
    <citation type="submission" date="2019-02" db="EMBL/GenBank/DDBJ databases">
        <authorList>
            <person name="Gruber-Vodicka R. H."/>
            <person name="Seah K. B. B."/>
        </authorList>
    </citation>
    <scope>NUCLEOTIDE SEQUENCE</scope>
    <source>
        <strain evidence="2">BECK_BY19</strain>
        <strain evidence="1">BECK_BY8</strain>
    </source>
</reference>
<dbReference type="AlphaFoldDB" id="A0A451AW17"/>
<evidence type="ECO:0000313" key="2">
    <source>
        <dbReference type="EMBL" id="VFK70233.1"/>
    </source>
</evidence>
<proteinExistence type="predicted"/>
<dbReference type="EMBL" id="CAADFZ010000070">
    <property type="protein sequence ID" value="VFK65797.1"/>
    <property type="molecule type" value="Genomic_DNA"/>
</dbReference>